<evidence type="ECO:0000256" key="2">
    <source>
        <dbReference type="ARBA" id="ARBA00022737"/>
    </source>
</evidence>
<organism evidence="4 5">
    <name type="scientific">Rapidithrix thailandica</name>
    <dbReference type="NCBI Taxonomy" id="413964"/>
    <lineage>
        <taxon>Bacteria</taxon>
        <taxon>Pseudomonadati</taxon>
        <taxon>Bacteroidota</taxon>
        <taxon>Cytophagia</taxon>
        <taxon>Cytophagales</taxon>
        <taxon>Flammeovirgaceae</taxon>
        <taxon>Rapidithrix</taxon>
    </lineage>
</organism>
<dbReference type="EMBL" id="JBDKWZ010000004">
    <property type="protein sequence ID" value="MEN7548044.1"/>
    <property type="molecule type" value="Genomic_DNA"/>
</dbReference>
<protein>
    <submittedName>
        <fullName evidence="4">Leucine-rich repeat domain-containing protein</fullName>
    </submittedName>
</protein>
<dbReference type="Gene3D" id="1.25.40.10">
    <property type="entry name" value="Tetratricopeptide repeat domain"/>
    <property type="match status" value="1"/>
</dbReference>
<evidence type="ECO:0000256" key="1">
    <source>
        <dbReference type="ARBA" id="ARBA00022614"/>
    </source>
</evidence>
<keyword evidence="1" id="KW-0433">Leucine-rich repeat</keyword>
<feature type="domain" description="Disease resistance R13L4/SHOC-2-like LRR" evidence="3">
    <location>
        <begin position="185"/>
        <end position="266"/>
    </location>
</feature>
<dbReference type="PANTHER" id="PTHR48051:SF54">
    <property type="entry name" value="LEUCINE-RICH REPEAT-CONTAINING PROTEIN"/>
    <property type="match status" value="1"/>
</dbReference>
<keyword evidence="5" id="KW-1185">Reference proteome</keyword>
<evidence type="ECO:0000259" key="3">
    <source>
        <dbReference type="Pfam" id="PF23598"/>
    </source>
</evidence>
<dbReference type="PANTHER" id="PTHR48051">
    <property type="match status" value="1"/>
</dbReference>
<sequence>MKSIILFFLLHFSVFTLPGDKKNASFYYEEGVQHLTEGKYVPAIGSFTNAISLKSDFEEAYYQRAVAKYQLGMELGYYNPELCMDLLQAMEHGHTSAQELLLEVVQKECFNTQAAFDHPNMVFCADFSAGNLKKLPKTLESLKHLATLHVSGNKLKTLAIDFDNTRFLTTLDAHDNQLETISSSIEELQWLRQLNLSKNQLREIPEELGYLFRLQRLNLRENQLKSLPEEIGKLESLQVLDLSLNQISQLPEKLKELKNLKELRLTGNPLKKKNIIQLKKQLPNTVIYFE</sequence>
<dbReference type="PROSITE" id="PS51450">
    <property type="entry name" value="LRR"/>
    <property type="match status" value="3"/>
</dbReference>
<comment type="caution">
    <text evidence="4">The sequence shown here is derived from an EMBL/GenBank/DDBJ whole genome shotgun (WGS) entry which is preliminary data.</text>
</comment>
<dbReference type="InterPro" id="IPR011990">
    <property type="entry name" value="TPR-like_helical_dom_sf"/>
</dbReference>
<dbReference type="InterPro" id="IPR032675">
    <property type="entry name" value="LRR_dom_sf"/>
</dbReference>
<dbReference type="AlphaFoldDB" id="A0AAW9S6N3"/>
<reference evidence="4 5" key="1">
    <citation type="submission" date="2024-04" db="EMBL/GenBank/DDBJ databases">
        <title>Novel genus in family Flammeovirgaceae.</title>
        <authorList>
            <person name="Nguyen T.H."/>
            <person name="Vuong T.Q."/>
            <person name="Le H."/>
            <person name="Kim S.-G."/>
        </authorList>
    </citation>
    <scope>NUCLEOTIDE SEQUENCE [LARGE SCALE GENOMIC DNA]</scope>
    <source>
        <strain evidence="4 5">JCM 23209</strain>
    </source>
</reference>
<dbReference type="InterPro" id="IPR050216">
    <property type="entry name" value="LRR_domain-containing"/>
</dbReference>
<dbReference type="RefSeq" id="WP_346820826.1">
    <property type="nucleotide sequence ID" value="NZ_JBDKWZ010000004.1"/>
</dbReference>
<dbReference type="InterPro" id="IPR003591">
    <property type="entry name" value="Leu-rich_rpt_typical-subtyp"/>
</dbReference>
<dbReference type="InterPro" id="IPR001611">
    <property type="entry name" value="Leu-rich_rpt"/>
</dbReference>
<accession>A0AAW9S6N3</accession>
<dbReference type="Proteomes" id="UP001403385">
    <property type="component" value="Unassembled WGS sequence"/>
</dbReference>
<dbReference type="SUPFAM" id="SSF48452">
    <property type="entry name" value="TPR-like"/>
    <property type="match status" value="1"/>
</dbReference>
<dbReference type="SMART" id="SM00364">
    <property type="entry name" value="LRR_BAC"/>
    <property type="match status" value="5"/>
</dbReference>
<evidence type="ECO:0000313" key="5">
    <source>
        <dbReference type="Proteomes" id="UP001403385"/>
    </source>
</evidence>
<gene>
    <name evidence="4" type="ORF">AAG747_08990</name>
</gene>
<dbReference type="SMART" id="SM00369">
    <property type="entry name" value="LRR_TYP"/>
    <property type="match status" value="4"/>
</dbReference>
<dbReference type="SUPFAM" id="SSF52058">
    <property type="entry name" value="L domain-like"/>
    <property type="match status" value="1"/>
</dbReference>
<keyword evidence="2" id="KW-0677">Repeat</keyword>
<evidence type="ECO:0000313" key="4">
    <source>
        <dbReference type="EMBL" id="MEN7548044.1"/>
    </source>
</evidence>
<name>A0AAW9S6N3_9BACT</name>
<dbReference type="Pfam" id="PF23598">
    <property type="entry name" value="LRR_14"/>
    <property type="match status" value="1"/>
</dbReference>
<dbReference type="Gene3D" id="3.80.10.10">
    <property type="entry name" value="Ribonuclease Inhibitor"/>
    <property type="match status" value="1"/>
</dbReference>
<proteinExistence type="predicted"/>
<dbReference type="GO" id="GO:0005737">
    <property type="term" value="C:cytoplasm"/>
    <property type="evidence" value="ECO:0007669"/>
    <property type="project" value="TreeGrafter"/>
</dbReference>
<dbReference type="InterPro" id="IPR055414">
    <property type="entry name" value="LRR_R13L4/SHOC2-like"/>
</dbReference>